<dbReference type="EMBL" id="HBUF01610650">
    <property type="protein sequence ID" value="CAG6778627.1"/>
    <property type="molecule type" value="Transcribed_RNA"/>
</dbReference>
<keyword evidence="2" id="KW-1133">Transmembrane helix</keyword>
<name>A0A8D9B937_9HEMI</name>
<protein>
    <submittedName>
        <fullName evidence="3">Uncharacterized protein</fullName>
    </submittedName>
</protein>
<organism evidence="3">
    <name type="scientific">Cacopsylla melanoneura</name>
    <dbReference type="NCBI Taxonomy" id="428564"/>
    <lineage>
        <taxon>Eukaryota</taxon>
        <taxon>Metazoa</taxon>
        <taxon>Ecdysozoa</taxon>
        <taxon>Arthropoda</taxon>
        <taxon>Hexapoda</taxon>
        <taxon>Insecta</taxon>
        <taxon>Pterygota</taxon>
        <taxon>Neoptera</taxon>
        <taxon>Paraneoptera</taxon>
        <taxon>Hemiptera</taxon>
        <taxon>Sternorrhyncha</taxon>
        <taxon>Psylloidea</taxon>
        <taxon>Psyllidae</taxon>
        <taxon>Psyllinae</taxon>
        <taxon>Cacopsylla</taxon>
    </lineage>
</organism>
<accession>A0A8D9B937</accession>
<reference evidence="3" key="1">
    <citation type="submission" date="2021-05" db="EMBL/GenBank/DDBJ databases">
        <authorList>
            <person name="Alioto T."/>
            <person name="Alioto T."/>
            <person name="Gomez Garrido J."/>
        </authorList>
    </citation>
    <scope>NUCLEOTIDE SEQUENCE</scope>
</reference>
<dbReference type="AlphaFoldDB" id="A0A8D9B937"/>
<evidence type="ECO:0000313" key="3">
    <source>
        <dbReference type="EMBL" id="CAG6778627.1"/>
    </source>
</evidence>
<feature type="compositionally biased region" description="Basic and acidic residues" evidence="1">
    <location>
        <begin position="1"/>
        <end position="16"/>
    </location>
</feature>
<sequence length="151" mass="16713">MRKRVKEDRGSRKEPKTSTTKAPLGKCGCGCEVMLSAIMDELIETNRGDAGEGEWERKSGGDAGDGEDAGCMGKVSSMVVLFFETHQICELLNIILIPLIVIYLVNIRCKKFRDEYGNMQGVLTPMPADADRIHCEDVHRITPVADSLNRL</sequence>
<proteinExistence type="predicted"/>
<keyword evidence="2" id="KW-0472">Membrane</keyword>
<keyword evidence="2" id="KW-0812">Transmembrane</keyword>
<evidence type="ECO:0000256" key="1">
    <source>
        <dbReference type="SAM" id="MobiDB-lite"/>
    </source>
</evidence>
<feature type="region of interest" description="Disordered" evidence="1">
    <location>
        <begin position="1"/>
        <end position="23"/>
    </location>
</feature>
<evidence type="ECO:0000256" key="2">
    <source>
        <dbReference type="SAM" id="Phobius"/>
    </source>
</evidence>
<feature type="transmembrane region" description="Helical" evidence="2">
    <location>
        <begin position="88"/>
        <end position="105"/>
    </location>
</feature>